<name>G0QT55_ICHMU</name>
<dbReference type="PROSITE" id="PS50211">
    <property type="entry name" value="DENN"/>
    <property type="match status" value="1"/>
</dbReference>
<dbReference type="InterPro" id="IPR043153">
    <property type="entry name" value="DENN_C"/>
</dbReference>
<gene>
    <name evidence="4" type="ORF">IMG5_106320</name>
</gene>
<dbReference type="SUPFAM" id="SSF82185">
    <property type="entry name" value="Histone H3 K4-specific methyltransferase SET7/9 N-terminal domain"/>
    <property type="match status" value="3"/>
</dbReference>
<dbReference type="PANTHER" id="PTHR31017">
    <property type="entry name" value="LATE SECRETORY PATHWAY PROTEIN AVL9-RELATED"/>
    <property type="match status" value="1"/>
</dbReference>
<evidence type="ECO:0000313" key="4">
    <source>
        <dbReference type="EMBL" id="EGR31580.1"/>
    </source>
</evidence>
<dbReference type="InterPro" id="IPR037516">
    <property type="entry name" value="Tripartite_DENN"/>
</dbReference>
<dbReference type="Gene3D" id="3.40.50.11500">
    <property type="match status" value="1"/>
</dbReference>
<proteinExistence type="inferred from homology"/>
<evidence type="ECO:0000259" key="3">
    <source>
        <dbReference type="PROSITE" id="PS50211"/>
    </source>
</evidence>
<dbReference type="GO" id="GO:0005737">
    <property type="term" value="C:cytoplasm"/>
    <property type="evidence" value="ECO:0007669"/>
    <property type="project" value="TreeGrafter"/>
</dbReference>
<dbReference type="OMA" id="FFINLQT"/>
<dbReference type="RefSeq" id="XP_004035066.1">
    <property type="nucleotide sequence ID" value="XM_004035018.1"/>
</dbReference>
<dbReference type="eggNOG" id="KOG3823">
    <property type="taxonomic scope" value="Eukaryota"/>
</dbReference>
<dbReference type="InterPro" id="IPR051731">
    <property type="entry name" value="DENND11/AVL9_GEFs"/>
</dbReference>
<sequence length="767" mass="90047">MEIDFSNDKIQNILNEQIIPQQQQKNEQNILLQNPLFLIGVVGFHHKKGSIIEFYYPSNIHGLDEKKQQYIKDWLPIYCMPDAIHNKNEDFIYFTIIIDDVMLYCVSYFKQIQVKNDQMRQNNKELTRSHLQKSLFVLSTLPLQGYIMSRLEPTTRAYFNQININDYEILESAYQNMNQSLKNTHNLKDSEIYIGTPVKTLVYFFKEKVLQIVKAILLEKRIIVYSLNSCACSNFIISIISLFPGLSHFNFSNSFYISIVKKALNEYGFPLRIFNEIDKPIEMYFTVQNLDQIEKYKSYLIGTTSQLIKTHKKTQADLIIDLDQNSIIYQNENIKNLLQLNSEEKKFMENIYKISKQYISEEQKDWKNMEYSATFTQFVGSNDWIRIQFYEYFINLVCELQMIKGRFEQKKNENLSKDLEDFEDYLESDDESQQQSQNYQQMKGVEDDKIKYLKQQKKLIKNSYNFLKKYNTKFIFEYLQTQNYKFWKQNHDESIALRSINSIENNTKAIIFFQNGEVYAGGMQNGLKNGKGCKFDQIDQKIEICENYLNNLKQGHTVIKSIRNSEFYFEGQYINDMREGFGNLIFENQKYTGNFKNDKLHGQGQLVNENDASIYEGEFQNNKKKGMGKFKNNEICYIGQFENDLFEGKGQIIFSNNGDVYSGDFKKGKMHGQGELQGVSFVYKGEFQDGKFNGQGQYEILESKNVYQGFFKNGVLDESKQQIIKYKDGSIYNGMIKNWEKNGEGVLCHVDGKIENGVFENGVLIKN</sequence>
<dbReference type="Proteomes" id="UP000008983">
    <property type="component" value="Unassembled WGS sequence"/>
</dbReference>
<keyword evidence="1" id="KW-0677">Repeat</keyword>
<dbReference type="InterPro" id="IPR003409">
    <property type="entry name" value="MORN"/>
</dbReference>
<dbReference type="GeneID" id="14907740"/>
<dbReference type="SMART" id="SM00698">
    <property type="entry name" value="MORN"/>
    <property type="match status" value="6"/>
</dbReference>
<dbReference type="PANTHER" id="PTHR31017:SF1">
    <property type="entry name" value="LATE SECRETORY PATHWAY PROTEIN AVL9 HOMOLOG"/>
    <property type="match status" value="1"/>
</dbReference>
<feature type="domain" description="UDENN" evidence="3">
    <location>
        <begin position="37"/>
        <end position="456"/>
    </location>
</feature>
<protein>
    <recommendedName>
        <fullName evidence="3">UDENN domain-containing protein</fullName>
    </recommendedName>
</protein>
<accession>G0QT55</accession>
<evidence type="ECO:0000313" key="5">
    <source>
        <dbReference type="Proteomes" id="UP000008983"/>
    </source>
</evidence>
<organism evidence="4 5">
    <name type="scientific">Ichthyophthirius multifiliis</name>
    <name type="common">White spot disease agent</name>
    <name type="synonym">Ich</name>
    <dbReference type="NCBI Taxonomy" id="5932"/>
    <lineage>
        <taxon>Eukaryota</taxon>
        <taxon>Sar</taxon>
        <taxon>Alveolata</taxon>
        <taxon>Ciliophora</taxon>
        <taxon>Intramacronucleata</taxon>
        <taxon>Oligohymenophorea</taxon>
        <taxon>Hymenostomatida</taxon>
        <taxon>Ophryoglenina</taxon>
        <taxon>Ichthyophthirius</taxon>
    </lineage>
</organism>
<dbReference type="Pfam" id="PF09794">
    <property type="entry name" value="Avl9"/>
    <property type="match status" value="1"/>
</dbReference>
<dbReference type="EMBL" id="GL983843">
    <property type="protein sequence ID" value="EGR31580.1"/>
    <property type="molecule type" value="Genomic_DNA"/>
</dbReference>
<dbReference type="AlphaFoldDB" id="G0QT55"/>
<dbReference type="eggNOG" id="KOG0231">
    <property type="taxonomic scope" value="Eukaryota"/>
</dbReference>
<dbReference type="InterPro" id="IPR018307">
    <property type="entry name" value="ABL9/DENND6_dom"/>
</dbReference>
<evidence type="ECO:0000256" key="2">
    <source>
        <dbReference type="ARBA" id="ARBA00038178"/>
    </source>
</evidence>
<reference evidence="4 5" key="1">
    <citation type="submission" date="2011-07" db="EMBL/GenBank/DDBJ databases">
        <authorList>
            <person name="Coyne R."/>
            <person name="Brami D."/>
            <person name="Johnson J."/>
            <person name="Hostetler J."/>
            <person name="Hannick L."/>
            <person name="Clark T."/>
            <person name="Cassidy-Hanley D."/>
            <person name="Inman J."/>
        </authorList>
    </citation>
    <scope>NUCLEOTIDE SEQUENCE [LARGE SCALE GENOMIC DNA]</scope>
    <source>
        <strain evidence="4 5">G5</strain>
    </source>
</reference>
<dbReference type="OrthoDB" id="26278at2759"/>
<comment type="similarity">
    <text evidence="2">Belongs to the AVL9 family.</text>
</comment>
<dbReference type="InParanoid" id="G0QT55"/>
<dbReference type="Pfam" id="PF02493">
    <property type="entry name" value="MORN"/>
    <property type="match status" value="7"/>
</dbReference>
<dbReference type="Gene3D" id="2.20.110.10">
    <property type="entry name" value="Histone H3 K4-specific methyltransferase SET7/9 N-terminal domain"/>
    <property type="match status" value="3"/>
</dbReference>
<evidence type="ECO:0000256" key="1">
    <source>
        <dbReference type="ARBA" id="ARBA00022737"/>
    </source>
</evidence>
<keyword evidence="5" id="KW-1185">Reference proteome</keyword>